<name>A0AAE0MMD0_9PEZI</name>
<reference evidence="4" key="2">
    <citation type="submission" date="2023-06" db="EMBL/GenBank/DDBJ databases">
        <authorList>
            <consortium name="Lawrence Berkeley National Laboratory"/>
            <person name="Haridas S."/>
            <person name="Hensen N."/>
            <person name="Bonometti L."/>
            <person name="Westerberg I."/>
            <person name="Brannstrom I.O."/>
            <person name="Guillou S."/>
            <person name="Cros-Aarteil S."/>
            <person name="Calhoun S."/>
            <person name="Kuo A."/>
            <person name="Mondo S."/>
            <person name="Pangilinan J."/>
            <person name="Riley R."/>
            <person name="Labutti K."/>
            <person name="Andreopoulos B."/>
            <person name="Lipzen A."/>
            <person name="Chen C."/>
            <person name="Yanf M."/>
            <person name="Daum C."/>
            <person name="Ng V."/>
            <person name="Clum A."/>
            <person name="Steindorff A."/>
            <person name="Ohm R."/>
            <person name="Martin F."/>
            <person name="Silar P."/>
            <person name="Natvig D."/>
            <person name="Lalanne C."/>
            <person name="Gautier V."/>
            <person name="Ament-Velasquez S.L."/>
            <person name="Kruys A."/>
            <person name="Hutchinson M.I."/>
            <person name="Powell A.J."/>
            <person name="Barry K."/>
            <person name="Miller A.N."/>
            <person name="Grigoriev I.V."/>
            <person name="Debuchy R."/>
            <person name="Gladieux P."/>
            <person name="Thoren M.H."/>
            <person name="Johannesson H."/>
        </authorList>
    </citation>
    <scope>NUCLEOTIDE SEQUENCE</scope>
    <source>
        <strain evidence="4">SMH4131-1</strain>
    </source>
</reference>
<dbReference type="PANTHER" id="PTHR43477">
    <property type="entry name" value="DIHYDROANTICAPSIN 7-DEHYDROGENASE"/>
    <property type="match status" value="1"/>
</dbReference>
<keyword evidence="2" id="KW-0521">NADP</keyword>
<keyword evidence="5" id="KW-1185">Reference proteome</keyword>
<evidence type="ECO:0000313" key="5">
    <source>
        <dbReference type="Proteomes" id="UP001286456"/>
    </source>
</evidence>
<protein>
    <submittedName>
        <fullName evidence="4">Short chain dehydrogenase</fullName>
    </submittedName>
</protein>
<evidence type="ECO:0000313" key="4">
    <source>
        <dbReference type="EMBL" id="KAK3336379.1"/>
    </source>
</evidence>
<organism evidence="4 5">
    <name type="scientific">Cercophora scortea</name>
    <dbReference type="NCBI Taxonomy" id="314031"/>
    <lineage>
        <taxon>Eukaryota</taxon>
        <taxon>Fungi</taxon>
        <taxon>Dikarya</taxon>
        <taxon>Ascomycota</taxon>
        <taxon>Pezizomycotina</taxon>
        <taxon>Sordariomycetes</taxon>
        <taxon>Sordariomycetidae</taxon>
        <taxon>Sordariales</taxon>
        <taxon>Lasiosphaeriaceae</taxon>
        <taxon>Cercophora</taxon>
    </lineage>
</organism>
<dbReference type="PANTHER" id="PTHR43477:SF1">
    <property type="entry name" value="DIHYDROANTICAPSIN 7-DEHYDROGENASE"/>
    <property type="match status" value="1"/>
</dbReference>
<proteinExistence type="inferred from homology"/>
<keyword evidence="3" id="KW-0560">Oxidoreductase</keyword>
<dbReference type="GO" id="GO:0016491">
    <property type="term" value="F:oxidoreductase activity"/>
    <property type="evidence" value="ECO:0007669"/>
    <property type="project" value="UniProtKB-KW"/>
</dbReference>
<dbReference type="InterPro" id="IPR036291">
    <property type="entry name" value="NAD(P)-bd_dom_sf"/>
</dbReference>
<comment type="caution">
    <text evidence="4">The sequence shown here is derived from an EMBL/GenBank/DDBJ whole genome shotgun (WGS) entry which is preliminary data.</text>
</comment>
<sequence>MASNPYRKLQDKHVLVIGGSSGIGAGVTEAALASGAHVTISSSSQTKIDATVTRLAAAYPDRAVRGFAVDLSKPSVEADVNSLFQAAQAAQGTIDHVVYTAADSLALGSLDTVTVEGIHKASHMRMVAPILMAKVAARYLPKSNLSSLTLTSGVVAEKPARGWSVISYFAGGLKALARALAVDLAPVRVNVVQPGYVETGLWDPMNPEEKAGMLKSVEAFPTGKIGKVEDVAEAYLWFLKDSNATGSVAGTDAGQLLV</sequence>
<dbReference type="Pfam" id="PF23441">
    <property type="entry name" value="SDR"/>
    <property type="match status" value="1"/>
</dbReference>
<accession>A0AAE0MMD0</accession>
<evidence type="ECO:0000256" key="2">
    <source>
        <dbReference type="ARBA" id="ARBA00022857"/>
    </source>
</evidence>
<gene>
    <name evidence="4" type="ORF">B0T19DRAFT_37119</name>
</gene>
<dbReference type="InterPro" id="IPR051122">
    <property type="entry name" value="SDR_DHRS6-like"/>
</dbReference>
<comment type="similarity">
    <text evidence="1">Belongs to the short-chain dehydrogenases/reductases (SDR) family.</text>
</comment>
<dbReference type="EMBL" id="JAUEPO010000001">
    <property type="protein sequence ID" value="KAK3336379.1"/>
    <property type="molecule type" value="Genomic_DNA"/>
</dbReference>
<reference evidence="4" key="1">
    <citation type="journal article" date="2023" name="Mol. Phylogenet. Evol.">
        <title>Genome-scale phylogeny and comparative genomics of the fungal order Sordariales.</title>
        <authorList>
            <person name="Hensen N."/>
            <person name="Bonometti L."/>
            <person name="Westerberg I."/>
            <person name="Brannstrom I.O."/>
            <person name="Guillou S."/>
            <person name="Cros-Aarteil S."/>
            <person name="Calhoun S."/>
            <person name="Haridas S."/>
            <person name="Kuo A."/>
            <person name="Mondo S."/>
            <person name="Pangilinan J."/>
            <person name="Riley R."/>
            <person name="LaButti K."/>
            <person name="Andreopoulos B."/>
            <person name="Lipzen A."/>
            <person name="Chen C."/>
            <person name="Yan M."/>
            <person name="Daum C."/>
            <person name="Ng V."/>
            <person name="Clum A."/>
            <person name="Steindorff A."/>
            <person name="Ohm R.A."/>
            <person name="Martin F."/>
            <person name="Silar P."/>
            <person name="Natvig D.O."/>
            <person name="Lalanne C."/>
            <person name="Gautier V."/>
            <person name="Ament-Velasquez S.L."/>
            <person name="Kruys A."/>
            <person name="Hutchinson M.I."/>
            <person name="Powell A.J."/>
            <person name="Barry K."/>
            <person name="Miller A.N."/>
            <person name="Grigoriev I.V."/>
            <person name="Debuchy R."/>
            <person name="Gladieux P."/>
            <person name="Hiltunen Thoren M."/>
            <person name="Johannesson H."/>
        </authorList>
    </citation>
    <scope>NUCLEOTIDE SEQUENCE</scope>
    <source>
        <strain evidence="4">SMH4131-1</strain>
    </source>
</reference>
<dbReference type="InterPro" id="IPR002347">
    <property type="entry name" value="SDR_fam"/>
</dbReference>
<dbReference type="Proteomes" id="UP001286456">
    <property type="component" value="Unassembled WGS sequence"/>
</dbReference>
<dbReference type="AlphaFoldDB" id="A0AAE0MMD0"/>
<evidence type="ECO:0000256" key="3">
    <source>
        <dbReference type="ARBA" id="ARBA00023002"/>
    </source>
</evidence>
<dbReference type="CDD" id="cd05233">
    <property type="entry name" value="SDR_c"/>
    <property type="match status" value="1"/>
</dbReference>
<dbReference type="SUPFAM" id="SSF51735">
    <property type="entry name" value="NAD(P)-binding Rossmann-fold domains"/>
    <property type="match status" value="1"/>
</dbReference>
<evidence type="ECO:0000256" key="1">
    <source>
        <dbReference type="ARBA" id="ARBA00006484"/>
    </source>
</evidence>
<dbReference type="Gene3D" id="3.40.50.720">
    <property type="entry name" value="NAD(P)-binding Rossmann-like Domain"/>
    <property type="match status" value="1"/>
</dbReference>
<dbReference type="PRINTS" id="PR00081">
    <property type="entry name" value="GDHRDH"/>
</dbReference>
<dbReference type="InterPro" id="IPR057571">
    <property type="entry name" value="SDR_PhqE-like"/>
</dbReference>